<reference evidence="3 4" key="1">
    <citation type="submission" date="2016-12" db="EMBL/GenBank/DDBJ databases">
        <title>Complete genome sequence of Clostridium kluyveri JZZ isolated from the pit mud of a Chinese flavor liquor-making factory.</title>
        <authorList>
            <person name="Wang Y."/>
        </authorList>
    </citation>
    <scope>NUCLEOTIDE SEQUENCE [LARGE SCALE GENOMIC DNA]</scope>
    <source>
        <strain evidence="3 4">JZZ</strain>
    </source>
</reference>
<dbReference type="EMBL" id="CP018335">
    <property type="protein sequence ID" value="APM38604.1"/>
    <property type="molecule type" value="Genomic_DNA"/>
</dbReference>
<dbReference type="InterPro" id="IPR014194">
    <property type="entry name" value="Spore_III_AE"/>
</dbReference>
<evidence type="ECO:0000313" key="3">
    <source>
        <dbReference type="EMBL" id="APM38604.1"/>
    </source>
</evidence>
<evidence type="ECO:0000256" key="2">
    <source>
        <dbReference type="SAM" id="SignalP"/>
    </source>
</evidence>
<evidence type="ECO:0000256" key="1">
    <source>
        <dbReference type="SAM" id="Phobius"/>
    </source>
</evidence>
<dbReference type="NCBIfam" id="TIGR02829">
    <property type="entry name" value="spore_III_AE"/>
    <property type="match status" value="1"/>
</dbReference>
<organism evidence="3 4">
    <name type="scientific">Clostridium kluyveri</name>
    <dbReference type="NCBI Taxonomy" id="1534"/>
    <lineage>
        <taxon>Bacteria</taxon>
        <taxon>Bacillati</taxon>
        <taxon>Bacillota</taxon>
        <taxon>Clostridia</taxon>
        <taxon>Eubacteriales</taxon>
        <taxon>Clostridiaceae</taxon>
        <taxon>Clostridium</taxon>
    </lineage>
</organism>
<feature type="signal peptide" evidence="2">
    <location>
        <begin position="1"/>
        <end position="20"/>
    </location>
</feature>
<feature type="transmembrane region" description="Helical" evidence="1">
    <location>
        <begin position="374"/>
        <end position="397"/>
    </location>
</feature>
<keyword evidence="1" id="KW-0812">Transmembrane</keyword>
<feature type="chain" id="PRO_5012769554" evidence="2">
    <location>
        <begin position="21"/>
        <end position="402"/>
    </location>
</feature>
<feature type="transmembrane region" description="Helical" evidence="1">
    <location>
        <begin position="145"/>
        <end position="166"/>
    </location>
</feature>
<dbReference type="AlphaFoldDB" id="A0A1L5F6H3"/>
<feature type="transmembrane region" description="Helical" evidence="1">
    <location>
        <begin position="112"/>
        <end position="133"/>
    </location>
</feature>
<dbReference type="OrthoDB" id="1706761at2"/>
<keyword evidence="1" id="KW-1133">Transmembrane helix</keyword>
<dbReference type="Pfam" id="PF09546">
    <property type="entry name" value="Spore_III_AE"/>
    <property type="match status" value="1"/>
</dbReference>
<dbReference type="Proteomes" id="UP000184604">
    <property type="component" value="Chromosome"/>
</dbReference>
<gene>
    <name evidence="3" type="ORF">BS101_07540</name>
</gene>
<name>A0A1L5F6H3_CLOKL</name>
<evidence type="ECO:0000313" key="4">
    <source>
        <dbReference type="Proteomes" id="UP000184604"/>
    </source>
</evidence>
<sequence length="402" mass="43935">MKNSVLILTIVLLICFNVQAFDTNTAETNTQSKINVENTQQNTVKNEEDGSDQEQINQFYDYITNMKTDNELLNDIDVKTYVKNFLKSGEGGISFKKILSAVMSYGVRELKASLKLLVLLVIISIICTLLTNLQRAFSSEQLSNIAYFACYSLIIIIMSKSFYIGVDIAKSAINQMTSFMVALIPVLITLVASVGGFVEAAVMDPIIIGAITISANLFMYIIIPVISMSFVLQFVNNLSSEYKIDKLTKLLNQGALWTQGIIMTIFIGVITIRGITSKTIDQVTAKTAKFAVDNFVPIVGKSLSDAISTVAGYSVLLKNALSSLGLIVIIAMLLFPIIKLIIMIVLYKLTAALIEPISDGRLVNCINSAGDSLILIMSCLICVSIMFFIMISIVASAGRVMI</sequence>
<feature type="transmembrane region" description="Helical" evidence="1">
    <location>
        <begin position="210"/>
        <end position="235"/>
    </location>
</feature>
<feature type="transmembrane region" description="Helical" evidence="1">
    <location>
        <begin position="255"/>
        <end position="276"/>
    </location>
</feature>
<keyword evidence="2" id="KW-0732">Signal</keyword>
<dbReference type="RefSeq" id="WP_073538271.1">
    <property type="nucleotide sequence ID" value="NZ_CP018335.1"/>
</dbReference>
<proteinExistence type="predicted"/>
<protein>
    <submittedName>
        <fullName evidence="3">Stage III sporulation protein AE</fullName>
    </submittedName>
</protein>
<accession>A0A1L5F6H3</accession>
<keyword evidence="1" id="KW-0472">Membrane</keyword>
<feature type="transmembrane region" description="Helical" evidence="1">
    <location>
        <begin position="178"/>
        <end position="198"/>
    </location>
</feature>
<feature type="transmembrane region" description="Helical" evidence="1">
    <location>
        <begin position="324"/>
        <end position="354"/>
    </location>
</feature>